<comment type="caution">
    <text evidence="1">The sequence shown here is derived from an EMBL/GenBank/DDBJ whole genome shotgun (WGS) entry which is preliminary data.</text>
</comment>
<gene>
    <name evidence="1" type="primary">PERK2_0</name>
    <name evidence="1" type="ORF">CFP56_019480</name>
</gene>
<evidence type="ECO:0000313" key="2">
    <source>
        <dbReference type="Proteomes" id="UP000237347"/>
    </source>
</evidence>
<evidence type="ECO:0000313" key="1">
    <source>
        <dbReference type="EMBL" id="KAK7838603.1"/>
    </source>
</evidence>
<proteinExistence type="predicted"/>
<organism evidence="1 2">
    <name type="scientific">Quercus suber</name>
    <name type="common">Cork oak</name>
    <dbReference type="NCBI Taxonomy" id="58331"/>
    <lineage>
        <taxon>Eukaryota</taxon>
        <taxon>Viridiplantae</taxon>
        <taxon>Streptophyta</taxon>
        <taxon>Embryophyta</taxon>
        <taxon>Tracheophyta</taxon>
        <taxon>Spermatophyta</taxon>
        <taxon>Magnoliopsida</taxon>
        <taxon>eudicotyledons</taxon>
        <taxon>Gunneridae</taxon>
        <taxon>Pentapetalae</taxon>
        <taxon>rosids</taxon>
        <taxon>fabids</taxon>
        <taxon>Fagales</taxon>
        <taxon>Fagaceae</taxon>
        <taxon>Quercus</taxon>
    </lineage>
</organism>
<keyword evidence="2" id="KW-1185">Reference proteome</keyword>
<dbReference type="EMBL" id="PKMF04000303">
    <property type="protein sequence ID" value="KAK7838603.1"/>
    <property type="molecule type" value="Genomic_DNA"/>
</dbReference>
<dbReference type="GO" id="GO:0016301">
    <property type="term" value="F:kinase activity"/>
    <property type="evidence" value="ECO:0007669"/>
    <property type="project" value="UniProtKB-KW"/>
</dbReference>
<dbReference type="AlphaFoldDB" id="A0AAW0KJF6"/>
<dbReference type="InterPro" id="IPR011009">
    <property type="entry name" value="Kinase-like_dom_sf"/>
</dbReference>
<sequence>NLKKHRQFQQTQLHWVGKDWDNVQGSAPNGYPLAVKRLYDNIETWRANVLNSSDNDLSNRVFEGSGVRELEFYKKDVYDFGILLLELITGKAPIQINNYSNRLDGSYVDWITCLLTCPSLMCNFIDKSLIELPVPALSPYLVKGPQPLNVPCDKHPWRELWPQNNDAGILRQSAIAIASTSNEIVEVEKRLYYIVAMNRQKIPNTYQSKRRRYSASIALFSEFSLLQSHSAVDRRKSATNEAIPPLPKFCR</sequence>
<feature type="non-terminal residue" evidence="1">
    <location>
        <position position="1"/>
    </location>
</feature>
<accession>A0AAW0KJF6</accession>
<reference evidence="1 2" key="1">
    <citation type="journal article" date="2018" name="Sci. Data">
        <title>The draft genome sequence of cork oak.</title>
        <authorList>
            <person name="Ramos A.M."/>
            <person name="Usie A."/>
            <person name="Barbosa P."/>
            <person name="Barros P.M."/>
            <person name="Capote T."/>
            <person name="Chaves I."/>
            <person name="Simoes F."/>
            <person name="Abreu I."/>
            <person name="Carrasquinho I."/>
            <person name="Faro C."/>
            <person name="Guimaraes J.B."/>
            <person name="Mendonca D."/>
            <person name="Nobrega F."/>
            <person name="Rodrigues L."/>
            <person name="Saibo N.J.M."/>
            <person name="Varela M.C."/>
            <person name="Egas C."/>
            <person name="Matos J."/>
            <person name="Miguel C.M."/>
            <person name="Oliveira M.M."/>
            <person name="Ricardo C.P."/>
            <person name="Goncalves S."/>
        </authorList>
    </citation>
    <scope>NUCLEOTIDE SEQUENCE [LARGE SCALE GENOMIC DNA]</scope>
    <source>
        <strain evidence="2">cv. HL8</strain>
    </source>
</reference>
<dbReference type="Gene3D" id="1.10.510.10">
    <property type="entry name" value="Transferase(Phosphotransferase) domain 1"/>
    <property type="match status" value="1"/>
</dbReference>
<name>A0AAW0KJF6_QUESU</name>
<protein>
    <submittedName>
        <fullName evidence="1">Proline-rich receptor-like protein kinase perk2</fullName>
    </submittedName>
</protein>
<dbReference type="Proteomes" id="UP000237347">
    <property type="component" value="Unassembled WGS sequence"/>
</dbReference>
<dbReference type="SUPFAM" id="SSF56112">
    <property type="entry name" value="Protein kinase-like (PK-like)"/>
    <property type="match status" value="1"/>
</dbReference>